<dbReference type="PROSITE" id="PS50296">
    <property type="entry name" value="SUI1"/>
    <property type="match status" value="1"/>
</dbReference>
<keyword evidence="5" id="KW-0396">Initiation factor</keyword>
<dbReference type="Proteomes" id="UP000823862">
    <property type="component" value="Unassembled WGS sequence"/>
</dbReference>
<evidence type="ECO:0000256" key="1">
    <source>
        <dbReference type="ARBA" id="ARBA00005422"/>
    </source>
</evidence>
<name>A0A9D2HY77_9BACE</name>
<dbReference type="InterPro" id="IPR001950">
    <property type="entry name" value="SUI1"/>
</dbReference>
<sequence>MAKSNKNNDWKDRLNVVYSTNPDFCYETENEEETVTLPPAQQRLRVRLDRKNRGGKTVTLVTGFTGTDEDLKELGKMLKNKCGTGGSAKDGEIIIQGELKEKVAELLLKAGYTQTKTAG</sequence>
<evidence type="ECO:0000259" key="4">
    <source>
        <dbReference type="PROSITE" id="PS50296"/>
    </source>
</evidence>
<dbReference type="SUPFAM" id="SSF55159">
    <property type="entry name" value="eIF1-like"/>
    <property type="match status" value="1"/>
</dbReference>
<organism evidence="5 6">
    <name type="scientific">Candidatus Bacteroides avicola</name>
    <dbReference type="NCBI Taxonomy" id="2838468"/>
    <lineage>
        <taxon>Bacteria</taxon>
        <taxon>Pseudomonadati</taxon>
        <taxon>Bacteroidota</taxon>
        <taxon>Bacteroidia</taxon>
        <taxon>Bacteroidales</taxon>
        <taxon>Bacteroidaceae</taxon>
        <taxon>Bacteroides</taxon>
    </lineage>
</organism>
<dbReference type="Gene3D" id="3.30.780.10">
    <property type="entry name" value="SUI1-like domain"/>
    <property type="match status" value="1"/>
</dbReference>
<evidence type="ECO:0000313" key="6">
    <source>
        <dbReference type="Proteomes" id="UP000823862"/>
    </source>
</evidence>
<dbReference type="GO" id="GO:0003729">
    <property type="term" value="F:mRNA binding"/>
    <property type="evidence" value="ECO:0007669"/>
    <property type="project" value="TreeGrafter"/>
</dbReference>
<dbReference type="InterPro" id="IPR050318">
    <property type="entry name" value="DENR/SUI1_TIF"/>
</dbReference>
<dbReference type="InterPro" id="IPR036877">
    <property type="entry name" value="SUI1_dom_sf"/>
</dbReference>
<proteinExistence type="inferred from homology"/>
<dbReference type="GO" id="GO:0002188">
    <property type="term" value="P:translation reinitiation"/>
    <property type="evidence" value="ECO:0007669"/>
    <property type="project" value="TreeGrafter"/>
</dbReference>
<protein>
    <submittedName>
        <fullName evidence="5">Translation initiation factor</fullName>
    </submittedName>
</protein>
<dbReference type="Pfam" id="PF01253">
    <property type="entry name" value="SUI1"/>
    <property type="match status" value="1"/>
</dbReference>
<evidence type="ECO:0000256" key="2">
    <source>
        <dbReference type="ARBA" id="ARBA00022845"/>
    </source>
</evidence>
<dbReference type="GO" id="GO:0001731">
    <property type="term" value="P:formation of translation preinitiation complex"/>
    <property type="evidence" value="ECO:0007669"/>
    <property type="project" value="TreeGrafter"/>
</dbReference>
<comment type="similarity">
    <text evidence="1">Belongs to the SUI1 family.</text>
</comment>
<keyword evidence="3" id="KW-0648">Protein biosynthesis</keyword>
<dbReference type="PIRSF" id="PIRSF037511">
    <property type="entry name" value="Transl_init_SUI1_pro"/>
    <property type="match status" value="1"/>
</dbReference>
<dbReference type="PANTHER" id="PTHR12789:SF0">
    <property type="entry name" value="DENSITY-REGULATED PROTEIN"/>
    <property type="match status" value="1"/>
</dbReference>
<keyword evidence="2" id="KW-0810">Translation regulation</keyword>
<comment type="caution">
    <text evidence="5">The sequence shown here is derived from an EMBL/GenBank/DDBJ whole genome shotgun (WGS) entry which is preliminary data.</text>
</comment>
<dbReference type="AlphaFoldDB" id="A0A9D2HY77"/>
<gene>
    <name evidence="5" type="ORF">H9950_08840</name>
</gene>
<dbReference type="GO" id="GO:0003743">
    <property type="term" value="F:translation initiation factor activity"/>
    <property type="evidence" value="ECO:0007669"/>
    <property type="project" value="UniProtKB-KW"/>
</dbReference>
<dbReference type="InterPro" id="IPR005872">
    <property type="entry name" value="SUI1_arc_bac"/>
</dbReference>
<dbReference type="GO" id="GO:0006417">
    <property type="term" value="P:regulation of translation"/>
    <property type="evidence" value="ECO:0007669"/>
    <property type="project" value="UniProtKB-KW"/>
</dbReference>
<reference evidence="5" key="2">
    <citation type="submission" date="2021-04" db="EMBL/GenBank/DDBJ databases">
        <authorList>
            <person name="Gilroy R."/>
        </authorList>
    </citation>
    <scope>NUCLEOTIDE SEQUENCE</scope>
    <source>
        <strain evidence="5">ChiHjej12B11-9795</strain>
    </source>
</reference>
<dbReference type="EMBL" id="DWZI01000043">
    <property type="protein sequence ID" value="HJA86273.1"/>
    <property type="molecule type" value="Genomic_DNA"/>
</dbReference>
<reference evidence="5" key="1">
    <citation type="journal article" date="2021" name="PeerJ">
        <title>Extensive microbial diversity within the chicken gut microbiome revealed by metagenomics and culture.</title>
        <authorList>
            <person name="Gilroy R."/>
            <person name="Ravi A."/>
            <person name="Getino M."/>
            <person name="Pursley I."/>
            <person name="Horton D.L."/>
            <person name="Alikhan N.F."/>
            <person name="Baker D."/>
            <person name="Gharbi K."/>
            <person name="Hall N."/>
            <person name="Watson M."/>
            <person name="Adriaenssens E.M."/>
            <person name="Foster-Nyarko E."/>
            <person name="Jarju S."/>
            <person name="Secka A."/>
            <person name="Antonio M."/>
            <person name="Oren A."/>
            <person name="Chaudhuri R.R."/>
            <person name="La Ragione R."/>
            <person name="Hildebrand F."/>
            <person name="Pallen M.J."/>
        </authorList>
    </citation>
    <scope>NUCLEOTIDE SEQUENCE</scope>
    <source>
        <strain evidence="5">ChiHjej12B11-9795</strain>
    </source>
</reference>
<feature type="domain" description="SUI1" evidence="4">
    <location>
        <begin position="51"/>
        <end position="111"/>
    </location>
</feature>
<evidence type="ECO:0000256" key="3">
    <source>
        <dbReference type="ARBA" id="ARBA00022917"/>
    </source>
</evidence>
<dbReference type="PANTHER" id="PTHR12789">
    <property type="entry name" value="DENSITY-REGULATED PROTEIN HOMOLOG"/>
    <property type="match status" value="1"/>
</dbReference>
<evidence type="ECO:0000313" key="5">
    <source>
        <dbReference type="EMBL" id="HJA86273.1"/>
    </source>
</evidence>
<dbReference type="CDD" id="cd11567">
    <property type="entry name" value="YciH_like"/>
    <property type="match status" value="1"/>
</dbReference>
<accession>A0A9D2HY77</accession>